<evidence type="ECO:0008006" key="3">
    <source>
        <dbReference type="Google" id="ProtNLM"/>
    </source>
</evidence>
<proteinExistence type="predicted"/>
<evidence type="ECO:0000313" key="2">
    <source>
        <dbReference type="Proteomes" id="UP000649573"/>
    </source>
</evidence>
<comment type="caution">
    <text evidence="1">The sequence shown here is derived from an EMBL/GenBank/DDBJ whole genome shotgun (WGS) entry which is preliminary data.</text>
</comment>
<name>A0ABQ2VAE4_9PSEU</name>
<dbReference type="PIRSF" id="PIRSF017393">
    <property type="entry name" value="MTase_SAV2177"/>
    <property type="match status" value="1"/>
</dbReference>
<protein>
    <recommendedName>
        <fullName evidence="3">S-adenosyl methyltransferase</fullName>
    </recommendedName>
</protein>
<accession>A0ABQ2VAE4</accession>
<dbReference type="Proteomes" id="UP000649573">
    <property type="component" value="Unassembled WGS sequence"/>
</dbReference>
<evidence type="ECO:0000313" key="1">
    <source>
        <dbReference type="EMBL" id="GGU73884.1"/>
    </source>
</evidence>
<dbReference type="Pfam" id="PF04672">
    <property type="entry name" value="Methyltransf_19"/>
    <property type="match status" value="1"/>
</dbReference>
<dbReference type="SUPFAM" id="SSF53335">
    <property type="entry name" value="S-adenosyl-L-methionine-dependent methyltransferases"/>
    <property type="match status" value="1"/>
</dbReference>
<sequence>MAVAGQSDGDLTRASAARVRDWLLGGTLNTPIDRFVGRQIENVLPSIRQLLHAGRAFLRLAVAHMLECGIRQFLELGPGFPMAGQVHQLIQERQLDAAVVYVDRDPAVVALGESALRGVRGAAFVHADLLQPHAVLDHEETRRLIDPAEPVGLLMIEVLQTVPDEARPDRLVNAYRKRLCSGSGLALSHVASGLAPQYESFNAAHSALFGRVVPRDREVLSSWLSGLELVEPGLAPLSAVLPDEGRSVGQDDDSLRHTLAAIGYEP</sequence>
<gene>
    <name evidence="1" type="ORF">GCM10010178_76660</name>
</gene>
<reference evidence="2" key="1">
    <citation type="journal article" date="2019" name="Int. J. Syst. Evol. Microbiol.">
        <title>The Global Catalogue of Microorganisms (GCM) 10K type strain sequencing project: providing services to taxonomists for standard genome sequencing and annotation.</title>
        <authorList>
            <consortium name="The Broad Institute Genomics Platform"/>
            <consortium name="The Broad Institute Genome Sequencing Center for Infectious Disease"/>
            <person name="Wu L."/>
            <person name="Ma J."/>
        </authorList>
    </citation>
    <scope>NUCLEOTIDE SEQUENCE [LARGE SCALE GENOMIC DNA]</scope>
    <source>
        <strain evidence="2">JCM 3296</strain>
    </source>
</reference>
<dbReference type="InterPro" id="IPR006764">
    <property type="entry name" value="SAM_dep_MeTrfase_SAV2177_type"/>
</dbReference>
<organism evidence="1 2">
    <name type="scientific">Lentzea flava</name>
    <dbReference type="NCBI Taxonomy" id="103732"/>
    <lineage>
        <taxon>Bacteria</taxon>
        <taxon>Bacillati</taxon>
        <taxon>Actinomycetota</taxon>
        <taxon>Actinomycetes</taxon>
        <taxon>Pseudonocardiales</taxon>
        <taxon>Pseudonocardiaceae</taxon>
        <taxon>Lentzea</taxon>
    </lineage>
</organism>
<dbReference type="EMBL" id="BMRE01000054">
    <property type="protein sequence ID" value="GGU73884.1"/>
    <property type="molecule type" value="Genomic_DNA"/>
</dbReference>
<dbReference type="InterPro" id="IPR029063">
    <property type="entry name" value="SAM-dependent_MTases_sf"/>
</dbReference>
<dbReference type="Gene3D" id="3.40.50.150">
    <property type="entry name" value="Vaccinia Virus protein VP39"/>
    <property type="match status" value="1"/>
</dbReference>
<keyword evidence="2" id="KW-1185">Reference proteome</keyword>